<dbReference type="Proteomes" id="UP000193928">
    <property type="component" value="Unassembled WGS sequence"/>
</dbReference>
<dbReference type="Gene3D" id="1.10.150.130">
    <property type="match status" value="1"/>
</dbReference>
<evidence type="ECO:0000256" key="4">
    <source>
        <dbReference type="ARBA" id="ARBA00023172"/>
    </source>
</evidence>
<dbReference type="GO" id="GO:0003677">
    <property type="term" value="F:DNA binding"/>
    <property type="evidence" value="ECO:0007669"/>
    <property type="project" value="UniProtKB-UniRule"/>
</dbReference>
<protein>
    <submittedName>
        <fullName evidence="8">Integrase</fullName>
    </submittedName>
</protein>
<dbReference type="AlphaFoldDB" id="A0A1X1WHK6"/>
<dbReference type="Gene3D" id="1.10.443.10">
    <property type="entry name" value="Intergrase catalytic core"/>
    <property type="match status" value="1"/>
</dbReference>
<dbReference type="EMBL" id="LQOY01000083">
    <property type="protein sequence ID" value="ORV86053.1"/>
    <property type="molecule type" value="Genomic_DNA"/>
</dbReference>
<dbReference type="PROSITE" id="PS51900">
    <property type="entry name" value="CB"/>
    <property type="match status" value="1"/>
</dbReference>
<feature type="domain" description="Core-binding (CB)" evidence="7">
    <location>
        <begin position="65"/>
        <end position="146"/>
    </location>
</feature>
<dbReference type="PROSITE" id="PS51898">
    <property type="entry name" value="TYR_RECOMBINASE"/>
    <property type="match status" value="1"/>
</dbReference>
<feature type="domain" description="Tyr recombinase" evidence="6">
    <location>
        <begin position="167"/>
        <end position="364"/>
    </location>
</feature>
<dbReference type="InterPro" id="IPR050090">
    <property type="entry name" value="Tyrosine_recombinase_XerCD"/>
</dbReference>
<dbReference type="PANTHER" id="PTHR30349">
    <property type="entry name" value="PHAGE INTEGRASE-RELATED"/>
    <property type="match status" value="1"/>
</dbReference>
<proteinExistence type="inferred from homology"/>
<comment type="similarity">
    <text evidence="1">Belongs to the 'phage' integrase family.</text>
</comment>
<keyword evidence="3 5" id="KW-0238">DNA-binding</keyword>
<dbReference type="InterPro" id="IPR011010">
    <property type="entry name" value="DNA_brk_join_enz"/>
</dbReference>
<dbReference type="RefSeq" id="WP_069434952.1">
    <property type="nucleotide sequence ID" value="NZ_JACKSU010000008.1"/>
</dbReference>
<dbReference type="InterPro" id="IPR013762">
    <property type="entry name" value="Integrase-like_cat_sf"/>
</dbReference>
<keyword evidence="4" id="KW-0233">DNA recombination</keyword>
<evidence type="ECO:0000256" key="5">
    <source>
        <dbReference type="PROSITE-ProRule" id="PRU01248"/>
    </source>
</evidence>
<dbReference type="Pfam" id="PF14659">
    <property type="entry name" value="Phage_int_SAM_3"/>
    <property type="match status" value="1"/>
</dbReference>
<dbReference type="InterPro" id="IPR004107">
    <property type="entry name" value="Integrase_SAM-like_N"/>
</dbReference>
<evidence type="ECO:0000313" key="9">
    <source>
        <dbReference type="Proteomes" id="UP000193928"/>
    </source>
</evidence>
<comment type="caution">
    <text evidence="8">The sequence shown here is derived from an EMBL/GenBank/DDBJ whole genome shotgun (WGS) entry which is preliminary data.</text>
</comment>
<gene>
    <name evidence="8" type="ORF">AWC08_25150</name>
</gene>
<dbReference type="GO" id="GO:0006310">
    <property type="term" value="P:DNA recombination"/>
    <property type="evidence" value="ECO:0007669"/>
    <property type="project" value="UniProtKB-KW"/>
</dbReference>
<evidence type="ECO:0000313" key="8">
    <source>
        <dbReference type="EMBL" id="ORV86053.1"/>
    </source>
</evidence>
<dbReference type="InterPro" id="IPR044068">
    <property type="entry name" value="CB"/>
</dbReference>
<keyword evidence="2" id="KW-0229">DNA integration</keyword>
<evidence type="ECO:0000259" key="6">
    <source>
        <dbReference type="PROSITE" id="PS51898"/>
    </source>
</evidence>
<reference evidence="8 9" key="1">
    <citation type="submission" date="2016-01" db="EMBL/GenBank/DDBJ databases">
        <title>The new phylogeny of the genus Mycobacterium.</title>
        <authorList>
            <person name="Tarcisio F."/>
            <person name="Conor M."/>
            <person name="Antonella G."/>
            <person name="Elisabetta G."/>
            <person name="Giulia F.S."/>
            <person name="Sara T."/>
            <person name="Anna F."/>
            <person name="Clotilde B."/>
            <person name="Roberto B."/>
            <person name="Veronica D.S."/>
            <person name="Fabio R."/>
            <person name="Monica P."/>
            <person name="Olivier J."/>
            <person name="Enrico T."/>
            <person name="Nicola S."/>
        </authorList>
    </citation>
    <scope>NUCLEOTIDE SEQUENCE [LARGE SCALE GENOMIC DNA]</scope>
    <source>
        <strain evidence="8 9">DSM 44160</strain>
    </source>
</reference>
<dbReference type="PANTHER" id="PTHR30349:SF64">
    <property type="entry name" value="PROPHAGE INTEGRASE INTD-RELATED"/>
    <property type="match status" value="1"/>
</dbReference>
<name>A0A1X1WHK6_MYCGO</name>
<dbReference type="GO" id="GO:0015074">
    <property type="term" value="P:DNA integration"/>
    <property type="evidence" value="ECO:0007669"/>
    <property type="project" value="UniProtKB-KW"/>
</dbReference>
<dbReference type="SUPFAM" id="SSF56349">
    <property type="entry name" value="DNA breaking-rejoining enzymes"/>
    <property type="match status" value="1"/>
</dbReference>
<dbReference type="CDD" id="cd01189">
    <property type="entry name" value="INT_ICEBs1_C_like"/>
    <property type="match status" value="1"/>
</dbReference>
<evidence type="ECO:0000256" key="1">
    <source>
        <dbReference type="ARBA" id="ARBA00008857"/>
    </source>
</evidence>
<dbReference type="Pfam" id="PF00589">
    <property type="entry name" value="Phage_integrase"/>
    <property type="match status" value="1"/>
</dbReference>
<evidence type="ECO:0000256" key="2">
    <source>
        <dbReference type="ARBA" id="ARBA00022908"/>
    </source>
</evidence>
<evidence type="ECO:0000259" key="7">
    <source>
        <dbReference type="PROSITE" id="PS51900"/>
    </source>
</evidence>
<dbReference type="InterPro" id="IPR002104">
    <property type="entry name" value="Integrase_catalytic"/>
</dbReference>
<sequence>MASLRTRFRKDNSAYHAVLYRYGGKQSSTSFEDLQTAEKFMGLVDRIGPAKALAAVSSDPALSKTTVAEWVQHHIDHRTGLAKSTLADYRSYLKNDIAPTLGPIPLSALTREDVAKWTQDMAQAGSSGKTISNKAAFLASALNSAVEAGELNANPASGHRMPRTETRDIVCLSHAEFGQLRDAVTKYWQPLVEFLVVSGARWGEVTALRPSDIDMEQGTVRIRRAWKRTYALGGYELGPPKTTRSVRTINVPKTTLGKLDLTKDWVFTNKSGAPVRGNGFHERVWQPAVERVWPSADDESQRVPSQTTVRHPRIHDCRHTCASWLIAAGVPMATVSRHLGHESIQTTINLYTHLDRSNMQVASEAMERILR</sequence>
<accession>A0A1X1WHK6</accession>
<dbReference type="InterPro" id="IPR010998">
    <property type="entry name" value="Integrase_recombinase_N"/>
</dbReference>
<evidence type="ECO:0000256" key="3">
    <source>
        <dbReference type="ARBA" id="ARBA00023125"/>
    </source>
</evidence>
<keyword evidence="9" id="KW-1185">Reference proteome</keyword>
<organism evidence="8 9">
    <name type="scientific">Mycobacterium gordonae</name>
    <dbReference type="NCBI Taxonomy" id="1778"/>
    <lineage>
        <taxon>Bacteria</taxon>
        <taxon>Bacillati</taxon>
        <taxon>Actinomycetota</taxon>
        <taxon>Actinomycetes</taxon>
        <taxon>Mycobacteriales</taxon>
        <taxon>Mycobacteriaceae</taxon>
        <taxon>Mycobacterium</taxon>
    </lineage>
</organism>